<evidence type="ECO:0000313" key="3">
    <source>
        <dbReference type="EnsemblPlants" id="QL09p019980:mrna"/>
    </source>
</evidence>
<keyword evidence="2" id="KW-0808">Transferase</keyword>
<evidence type="ECO:0008006" key="5">
    <source>
        <dbReference type="Google" id="ProtNLM"/>
    </source>
</evidence>
<accession>A0A7N2MIR2</accession>
<organism evidence="3 4">
    <name type="scientific">Quercus lobata</name>
    <name type="common">Valley oak</name>
    <dbReference type="NCBI Taxonomy" id="97700"/>
    <lineage>
        <taxon>Eukaryota</taxon>
        <taxon>Viridiplantae</taxon>
        <taxon>Streptophyta</taxon>
        <taxon>Embryophyta</taxon>
        <taxon>Tracheophyta</taxon>
        <taxon>Spermatophyta</taxon>
        <taxon>Magnoliopsida</taxon>
        <taxon>eudicotyledons</taxon>
        <taxon>Gunneridae</taxon>
        <taxon>Pentapetalae</taxon>
        <taxon>rosids</taxon>
        <taxon>fabids</taxon>
        <taxon>Fagales</taxon>
        <taxon>Fagaceae</taxon>
        <taxon>Quercus</taxon>
    </lineage>
</organism>
<keyword evidence="4" id="KW-1185">Reference proteome</keyword>
<reference evidence="3 4" key="1">
    <citation type="journal article" date="2016" name="G3 (Bethesda)">
        <title>First Draft Assembly and Annotation of the Genome of a California Endemic Oak Quercus lobata Nee (Fagaceae).</title>
        <authorList>
            <person name="Sork V.L."/>
            <person name="Fitz-Gibbon S.T."/>
            <person name="Puiu D."/>
            <person name="Crepeau M."/>
            <person name="Gugger P.F."/>
            <person name="Sherman R."/>
            <person name="Stevens K."/>
            <person name="Langley C.H."/>
            <person name="Pellegrini M."/>
            <person name="Salzberg S.L."/>
        </authorList>
    </citation>
    <scope>NUCLEOTIDE SEQUENCE [LARGE SCALE GENOMIC DNA]</scope>
    <source>
        <strain evidence="3 4">cv. SW786</strain>
    </source>
</reference>
<dbReference type="Gene3D" id="3.30.559.10">
    <property type="entry name" value="Chloramphenicol acetyltransferase-like domain"/>
    <property type="match status" value="2"/>
</dbReference>
<sequence>MAIMAPSFTSLVFTVRRCEPELVSPAKPTPNEFKQLSDLDDRDSLRFQIPIIQFYKYNPSMQGRDTVKIIREALSKTLVFYYPFAGRLREGPGAKLMVECTGEGVMFIEADADVSLDQFGHAIHPPFPCIDELLYDVPGSGEMLNCPLLLIQVTRLRCGGFIFALRLNHLMSDAPSIVQFMNAMGEMARGVCAPSIPPVWQRELLNARNPPQVTCTHHEFDELVKPQSLIINSLHELACCSFFFGSTEVCAIRKRIPHHLGKYSTFEVLTAFMWRCRTIALSPDPEDQVRLIFMNNVRAILNPPLPRGYYGNAYAISLAVTTARELCENPLEYALELVRKAKANVNDEYIRSFIDLVVSKGRPRTTIVQSFVVSNTARVGFRDVDCGWGKAIYGGVANIFESPSTSATSFYIEAMNSKGEDGIMVPMCLPTLAMERFVQELNNILQDQSDGGPMSKFIISSIETPLNSPSSLEGQQLK</sequence>
<dbReference type="InterPro" id="IPR050898">
    <property type="entry name" value="Plant_acyltransferase"/>
</dbReference>
<evidence type="ECO:0000313" key="4">
    <source>
        <dbReference type="Proteomes" id="UP000594261"/>
    </source>
</evidence>
<reference evidence="3" key="2">
    <citation type="submission" date="2021-01" db="UniProtKB">
        <authorList>
            <consortium name="EnsemblPlants"/>
        </authorList>
    </citation>
    <scope>IDENTIFICATION</scope>
</reference>
<dbReference type="AlphaFoldDB" id="A0A7N2MIR2"/>
<name>A0A7N2MIR2_QUELO</name>
<proteinExistence type="inferred from homology"/>
<dbReference type="EMBL" id="LRBV02000009">
    <property type="status" value="NOT_ANNOTATED_CDS"/>
    <property type="molecule type" value="Genomic_DNA"/>
</dbReference>
<dbReference type="PANTHER" id="PTHR31147">
    <property type="entry name" value="ACYL TRANSFERASE 4"/>
    <property type="match status" value="1"/>
</dbReference>
<dbReference type="InterPro" id="IPR023213">
    <property type="entry name" value="CAT-like_dom_sf"/>
</dbReference>
<evidence type="ECO:0000256" key="1">
    <source>
        <dbReference type="ARBA" id="ARBA00009861"/>
    </source>
</evidence>
<dbReference type="EnsemblPlants" id="QL09p019980:mrna">
    <property type="protein sequence ID" value="QL09p019980:mrna"/>
    <property type="gene ID" value="QL09p019980"/>
</dbReference>
<dbReference type="Gramene" id="QL09p019980:mrna">
    <property type="protein sequence ID" value="QL09p019980:mrna"/>
    <property type="gene ID" value="QL09p019980"/>
</dbReference>
<dbReference type="PANTHER" id="PTHR31147:SF66">
    <property type="entry name" value="OS05G0315700 PROTEIN"/>
    <property type="match status" value="1"/>
</dbReference>
<dbReference type="Pfam" id="PF02458">
    <property type="entry name" value="Transferase"/>
    <property type="match status" value="1"/>
</dbReference>
<dbReference type="OMA" id="AIMAPSF"/>
<evidence type="ECO:0000256" key="2">
    <source>
        <dbReference type="ARBA" id="ARBA00022679"/>
    </source>
</evidence>
<dbReference type="Proteomes" id="UP000594261">
    <property type="component" value="Chromosome 9"/>
</dbReference>
<comment type="similarity">
    <text evidence="1">Belongs to the plant acyltransferase family.</text>
</comment>
<protein>
    <recommendedName>
        <fullName evidence="5">Benzyl alcohol O-benzoyltransferase</fullName>
    </recommendedName>
</protein>
<dbReference type="InParanoid" id="A0A7N2MIR2"/>
<dbReference type="GO" id="GO:0016740">
    <property type="term" value="F:transferase activity"/>
    <property type="evidence" value="ECO:0007669"/>
    <property type="project" value="UniProtKB-KW"/>
</dbReference>